<organism evidence="5 6">
    <name type="scientific">Rhodococcus triatomae</name>
    <dbReference type="NCBI Taxonomy" id="300028"/>
    <lineage>
        <taxon>Bacteria</taxon>
        <taxon>Bacillati</taxon>
        <taxon>Actinomycetota</taxon>
        <taxon>Actinomycetes</taxon>
        <taxon>Mycobacteriales</taxon>
        <taxon>Nocardiaceae</taxon>
        <taxon>Rhodococcus</taxon>
    </lineage>
</organism>
<dbReference type="Pfam" id="PF13977">
    <property type="entry name" value="TetR_C_6"/>
    <property type="match status" value="1"/>
</dbReference>
<gene>
    <name evidence="5" type="ORF">SAMN05444695_11232</name>
</gene>
<evidence type="ECO:0000313" key="6">
    <source>
        <dbReference type="Proteomes" id="UP000183263"/>
    </source>
</evidence>
<accession>A0A1G8P1R3</accession>
<keyword evidence="2" id="KW-0805">Transcription regulation</keyword>
<evidence type="ECO:0000313" key="5">
    <source>
        <dbReference type="EMBL" id="SDI86275.1"/>
    </source>
</evidence>
<dbReference type="GO" id="GO:0003700">
    <property type="term" value="F:DNA-binding transcription factor activity"/>
    <property type="evidence" value="ECO:0007669"/>
    <property type="project" value="TreeGrafter"/>
</dbReference>
<dbReference type="InterPro" id="IPR039538">
    <property type="entry name" value="BetI_C"/>
</dbReference>
<dbReference type="GO" id="GO:0000976">
    <property type="term" value="F:transcription cis-regulatory region binding"/>
    <property type="evidence" value="ECO:0007669"/>
    <property type="project" value="TreeGrafter"/>
</dbReference>
<dbReference type="InterPro" id="IPR001647">
    <property type="entry name" value="HTH_TetR"/>
</dbReference>
<keyword evidence="4" id="KW-0804">Transcription</keyword>
<dbReference type="SUPFAM" id="SSF48498">
    <property type="entry name" value="Tetracyclin repressor-like, C-terminal domain"/>
    <property type="match status" value="1"/>
</dbReference>
<keyword evidence="6" id="KW-1185">Reference proteome</keyword>
<sequence length="198" mass="21982">MTRHADAATRRSQITDALLGVVADLGLQRTTLTDVATRAGVSVGMVQRYFRNKDELLRFGIAHVFERAEQRVLAIEPARPLRNYVGALMRTVLPLDAERERELRFWLNFLHVALTDTETSATHERATAGLLDGVTRALSAARQHGELARETDPVAEASALVAFVDGLCLHHALAPAAFPTRSLEEALETYLDRLFLIR</sequence>
<dbReference type="OrthoDB" id="3288227at2"/>
<dbReference type="Proteomes" id="UP000183263">
    <property type="component" value="Unassembled WGS sequence"/>
</dbReference>
<keyword evidence="1" id="KW-0678">Repressor</keyword>
<keyword evidence="3 5" id="KW-0238">DNA-binding</keyword>
<dbReference type="PROSITE" id="PS50977">
    <property type="entry name" value="HTH_TETR_2"/>
    <property type="match status" value="1"/>
</dbReference>
<evidence type="ECO:0000256" key="2">
    <source>
        <dbReference type="ARBA" id="ARBA00023015"/>
    </source>
</evidence>
<dbReference type="PANTHER" id="PTHR30055:SF234">
    <property type="entry name" value="HTH-TYPE TRANSCRIPTIONAL REGULATOR BETI"/>
    <property type="match status" value="1"/>
</dbReference>
<reference evidence="5 6" key="1">
    <citation type="submission" date="2016-10" db="EMBL/GenBank/DDBJ databases">
        <authorList>
            <person name="de Groot N.N."/>
        </authorList>
    </citation>
    <scope>NUCLEOTIDE SEQUENCE [LARGE SCALE GENOMIC DNA]</scope>
    <source>
        <strain evidence="5 6">DSM 44892</strain>
    </source>
</reference>
<dbReference type="InterPro" id="IPR050109">
    <property type="entry name" value="HTH-type_TetR-like_transc_reg"/>
</dbReference>
<protein>
    <submittedName>
        <fullName evidence="5">DNA-binding transcriptional regulator, AcrR family</fullName>
    </submittedName>
</protein>
<dbReference type="InterPro" id="IPR009057">
    <property type="entry name" value="Homeodomain-like_sf"/>
</dbReference>
<dbReference type="EMBL" id="FNDN01000012">
    <property type="protein sequence ID" value="SDI86275.1"/>
    <property type="molecule type" value="Genomic_DNA"/>
</dbReference>
<dbReference type="PANTHER" id="PTHR30055">
    <property type="entry name" value="HTH-TYPE TRANSCRIPTIONAL REGULATOR RUTR"/>
    <property type="match status" value="1"/>
</dbReference>
<dbReference type="SUPFAM" id="SSF46689">
    <property type="entry name" value="Homeodomain-like"/>
    <property type="match status" value="1"/>
</dbReference>
<dbReference type="Gene3D" id="1.10.357.10">
    <property type="entry name" value="Tetracycline Repressor, domain 2"/>
    <property type="match status" value="1"/>
</dbReference>
<dbReference type="Pfam" id="PF00440">
    <property type="entry name" value="TetR_N"/>
    <property type="match status" value="1"/>
</dbReference>
<name>A0A1G8P1R3_9NOCA</name>
<evidence type="ECO:0000256" key="1">
    <source>
        <dbReference type="ARBA" id="ARBA00022491"/>
    </source>
</evidence>
<evidence type="ECO:0000256" key="4">
    <source>
        <dbReference type="ARBA" id="ARBA00023163"/>
    </source>
</evidence>
<dbReference type="AlphaFoldDB" id="A0A1G8P1R3"/>
<dbReference type="RefSeq" id="WP_072739109.1">
    <property type="nucleotide sequence ID" value="NZ_CP048813.1"/>
</dbReference>
<evidence type="ECO:0000256" key="3">
    <source>
        <dbReference type="ARBA" id="ARBA00023125"/>
    </source>
</evidence>
<proteinExistence type="predicted"/>
<dbReference type="InterPro" id="IPR036271">
    <property type="entry name" value="Tet_transcr_reg_TetR-rel_C_sf"/>
</dbReference>